<dbReference type="AlphaFoldDB" id="A0A8X6S6F1"/>
<comment type="caution">
    <text evidence="1">The sequence shown here is derived from an EMBL/GenBank/DDBJ whole genome shotgun (WGS) entry which is preliminary data.</text>
</comment>
<dbReference type="Proteomes" id="UP000887159">
    <property type="component" value="Unassembled WGS sequence"/>
</dbReference>
<name>A0A8X6S6F1_TRICX</name>
<protein>
    <submittedName>
        <fullName evidence="1">Uncharacterized protein</fullName>
    </submittedName>
</protein>
<accession>A0A8X6S6F1</accession>
<evidence type="ECO:0000313" key="2">
    <source>
        <dbReference type="Proteomes" id="UP000887159"/>
    </source>
</evidence>
<organism evidence="1 2">
    <name type="scientific">Trichonephila clavipes</name>
    <name type="common">Golden silk orbweaver</name>
    <name type="synonym">Nephila clavipes</name>
    <dbReference type="NCBI Taxonomy" id="2585209"/>
    <lineage>
        <taxon>Eukaryota</taxon>
        <taxon>Metazoa</taxon>
        <taxon>Ecdysozoa</taxon>
        <taxon>Arthropoda</taxon>
        <taxon>Chelicerata</taxon>
        <taxon>Arachnida</taxon>
        <taxon>Araneae</taxon>
        <taxon>Araneomorphae</taxon>
        <taxon>Entelegynae</taxon>
        <taxon>Araneoidea</taxon>
        <taxon>Nephilidae</taxon>
        <taxon>Trichonephila</taxon>
    </lineage>
</organism>
<gene>
    <name evidence="1" type="ORF">TNCV_5085611</name>
</gene>
<dbReference type="EMBL" id="BMAU01021272">
    <property type="protein sequence ID" value="GFY07376.1"/>
    <property type="molecule type" value="Genomic_DNA"/>
</dbReference>
<proteinExistence type="predicted"/>
<keyword evidence="2" id="KW-1185">Reference proteome</keyword>
<sequence>MTITNGHNQCAFTTMPPNMDATILMLLTKPGFISKYDASPFVRPKFVVDHTIEDALVCDTASRVAAVMVSQL</sequence>
<evidence type="ECO:0000313" key="1">
    <source>
        <dbReference type="EMBL" id="GFY07376.1"/>
    </source>
</evidence>
<reference evidence="1" key="1">
    <citation type="submission" date="2020-08" db="EMBL/GenBank/DDBJ databases">
        <title>Multicomponent nature underlies the extraordinary mechanical properties of spider dragline silk.</title>
        <authorList>
            <person name="Kono N."/>
            <person name="Nakamura H."/>
            <person name="Mori M."/>
            <person name="Yoshida Y."/>
            <person name="Ohtoshi R."/>
            <person name="Malay A.D."/>
            <person name="Moran D.A.P."/>
            <person name="Tomita M."/>
            <person name="Numata K."/>
            <person name="Arakawa K."/>
        </authorList>
    </citation>
    <scope>NUCLEOTIDE SEQUENCE</scope>
</reference>